<dbReference type="SUPFAM" id="SSF50129">
    <property type="entry name" value="GroES-like"/>
    <property type="match status" value="1"/>
</dbReference>
<dbReference type="AlphaFoldDB" id="A0A6N9YPC1"/>
<dbReference type="InterPro" id="IPR013154">
    <property type="entry name" value="ADH-like_N"/>
</dbReference>
<accession>A0A6N9YPC1</accession>
<dbReference type="Pfam" id="PF08240">
    <property type="entry name" value="ADH_N"/>
    <property type="match status" value="1"/>
</dbReference>
<dbReference type="Gene3D" id="3.90.180.10">
    <property type="entry name" value="Medium-chain alcohol dehydrogenases, catalytic domain"/>
    <property type="match status" value="1"/>
</dbReference>
<dbReference type="InterPro" id="IPR020843">
    <property type="entry name" value="ER"/>
</dbReference>
<dbReference type="InterPro" id="IPR011032">
    <property type="entry name" value="GroES-like_sf"/>
</dbReference>
<dbReference type="Proteomes" id="UP000469185">
    <property type="component" value="Unassembled WGS sequence"/>
</dbReference>
<dbReference type="PANTHER" id="PTHR11695">
    <property type="entry name" value="ALCOHOL DEHYDROGENASE RELATED"/>
    <property type="match status" value="1"/>
</dbReference>
<name>A0A6N9YPC1_9ACTN</name>
<gene>
    <name evidence="2" type="ORF">G1H11_15835</name>
</gene>
<dbReference type="EMBL" id="JAAGOB010000008">
    <property type="protein sequence ID" value="NED96780.1"/>
    <property type="molecule type" value="Genomic_DNA"/>
</dbReference>
<dbReference type="Gene3D" id="3.40.50.720">
    <property type="entry name" value="NAD(P)-binding Rossmann-like Domain"/>
    <property type="match status" value="1"/>
</dbReference>
<dbReference type="CDD" id="cd05289">
    <property type="entry name" value="MDR_like_2"/>
    <property type="match status" value="1"/>
</dbReference>
<comment type="caution">
    <text evidence="2">The sequence shown here is derived from an EMBL/GenBank/DDBJ whole genome shotgun (WGS) entry which is preliminary data.</text>
</comment>
<dbReference type="Pfam" id="PF13602">
    <property type="entry name" value="ADH_zinc_N_2"/>
    <property type="match status" value="1"/>
</dbReference>
<protein>
    <submittedName>
        <fullName evidence="2">NADP-dependent oxidoreductase</fullName>
    </submittedName>
</protein>
<dbReference type="PANTHER" id="PTHR11695:SF294">
    <property type="entry name" value="RETICULON-4-INTERACTING PROTEIN 1, MITOCHONDRIAL"/>
    <property type="match status" value="1"/>
</dbReference>
<dbReference type="GO" id="GO:0016491">
    <property type="term" value="F:oxidoreductase activity"/>
    <property type="evidence" value="ECO:0007669"/>
    <property type="project" value="InterPro"/>
</dbReference>
<sequence>MRAIRMHEYGDASVIRLEEVPRPVPGPEEALIRVAATSFNPSEVGLRSGFLRSVIPVEFPYTLGWDASGVVTELGTGVSAFAAGDHVIGRVDTGGAAAEYVTVRTDTLTRAPVAVPLAQAAAIPLAGLTAWQAVFEHARISPGQSVFINGAGGGVGGFAVQLAKHAGAHVIATGSRRSAATLRRLGADEIVDYTVTALDDALDSPVDAVLNLVATEPELAAGLVTLVRAGGIVVSVTVPIESPDPSVRTVRFVARNDTTQLAELVGLLDAGNVRIDVAATLDLADLASVHRDSEAGRLRGKIILTP</sequence>
<dbReference type="SUPFAM" id="SSF51735">
    <property type="entry name" value="NAD(P)-binding Rossmann-fold domains"/>
    <property type="match status" value="1"/>
</dbReference>
<evidence type="ECO:0000313" key="3">
    <source>
        <dbReference type="Proteomes" id="UP000469185"/>
    </source>
</evidence>
<feature type="domain" description="Enoyl reductase (ER)" evidence="1">
    <location>
        <begin position="10"/>
        <end position="304"/>
    </location>
</feature>
<evidence type="ECO:0000313" key="2">
    <source>
        <dbReference type="EMBL" id="NED96780.1"/>
    </source>
</evidence>
<dbReference type="RefSeq" id="WP_163819558.1">
    <property type="nucleotide sequence ID" value="NZ_JAAGOB010000008.1"/>
</dbReference>
<dbReference type="InterPro" id="IPR036291">
    <property type="entry name" value="NAD(P)-bd_dom_sf"/>
</dbReference>
<keyword evidence="3" id="KW-1185">Reference proteome</keyword>
<organism evidence="2 3">
    <name type="scientific">Phytoactinopolyspora alkaliphila</name>
    <dbReference type="NCBI Taxonomy" id="1783498"/>
    <lineage>
        <taxon>Bacteria</taxon>
        <taxon>Bacillati</taxon>
        <taxon>Actinomycetota</taxon>
        <taxon>Actinomycetes</taxon>
        <taxon>Jiangellales</taxon>
        <taxon>Jiangellaceae</taxon>
        <taxon>Phytoactinopolyspora</taxon>
    </lineage>
</organism>
<proteinExistence type="predicted"/>
<reference evidence="2 3" key="1">
    <citation type="submission" date="2020-02" db="EMBL/GenBank/DDBJ databases">
        <authorList>
            <person name="Li X.-J."/>
            <person name="Feng X.-M."/>
        </authorList>
    </citation>
    <scope>NUCLEOTIDE SEQUENCE [LARGE SCALE GENOMIC DNA]</scope>
    <source>
        <strain evidence="2 3">CGMCC 4.7225</strain>
    </source>
</reference>
<evidence type="ECO:0000259" key="1">
    <source>
        <dbReference type="SMART" id="SM00829"/>
    </source>
</evidence>
<dbReference type="InterPro" id="IPR050700">
    <property type="entry name" value="YIM1/Zinc_Alcohol_DH_Fams"/>
</dbReference>
<dbReference type="SMART" id="SM00829">
    <property type="entry name" value="PKS_ER"/>
    <property type="match status" value="1"/>
</dbReference>